<dbReference type="InterPro" id="IPR027304">
    <property type="entry name" value="Trigger_fact/SurA_dom_sf"/>
</dbReference>
<accession>A0A2G1DKG8</accession>
<evidence type="ECO:0000256" key="1">
    <source>
        <dbReference type="ARBA" id="ARBA00000971"/>
    </source>
</evidence>
<sequence length="299" mass="33961">MKKIISNIVIASALISSTYASDVLAIVNGENITTEVAPKNFKTLDKKIQQSIINKLIEKKLASDYALSTDVVNDEKYKKVLTHILSSGADKKKNSDKSSLADIVKEKTIKGYTKEQLESKKGLFTFDFLLDKKAENMKPSDKELKNYYYSNKFKYDTPAQIELLSIVVEKKSLAIQIINSLEKAKDKLQEFSIQAKKYSLAPTKNNHGYLGKMPISVLNAKLKPILKDKKRGYFSTTPIKTDFGYEIFYVLNDIPEYKSTFEGVKTKVKNEYIQKSVKSWAINKIKELKDKATIKIVNK</sequence>
<dbReference type="Pfam" id="PF13145">
    <property type="entry name" value="Rotamase_2"/>
    <property type="match status" value="1"/>
</dbReference>
<keyword evidence="5 6" id="KW-0413">Isomerase</keyword>
<evidence type="ECO:0000256" key="3">
    <source>
        <dbReference type="ARBA" id="ARBA00022729"/>
    </source>
</evidence>
<dbReference type="PROSITE" id="PS50198">
    <property type="entry name" value="PPIC_PPIASE_2"/>
    <property type="match status" value="1"/>
</dbReference>
<keyword evidence="3 7" id="KW-0732">Signal</keyword>
<evidence type="ECO:0000256" key="7">
    <source>
        <dbReference type="SAM" id="SignalP"/>
    </source>
</evidence>
<dbReference type="EMBL" id="CP032098">
    <property type="protein sequence ID" value="AXX92543.1"/>
    <property type="molecule type" value="Genomic_DNA"/>
</dbReference>
<dbReference type="EC" id="5.2.1.8" evidence="2"/>
<dbReference type="GO" id="GO:0003755">
    <property type="term" value="F:peptidyl-prolyl cis-trans isomerase activity"/>
    <property type="evidence" value="ECO:0007669"/>
    <property type="project" value="UniProtKB-KW"/>
</dbReference>
<gene>
    <name evidence="9" type="ORF">AMOL_1574</name>
    <name evidence="10" type="ORF">CPU12_01610</name>
</gene>
<dbReference type="InterPro" id="IPR050245">
    <property type="entry name" value="PrsA_foldase"/>
</dbReference>
<proteinExistence type="predicted"/>
<reference evidence="9 12" key="2">
    <citation type="submission" date="2018-08" db="EMBL/GenBank/DDBJ databases">
        <title>Complete genome of the Arcobacter molluscorum type strain LMG 25693.</title>
        <authorList>
            <person name="Miller W.G."/>
            <person name="Yee E."/>
            <person name="Bono J.L."/>
        </authorList>
    </citation>
    <scope>NUCLEOTIDE SEQUENCE [LARGE SCALE GENOMIC DNA]</scope>
    <source>
        <strain evidence="9 12">CECT 7696</strain>
    </source>
</reference>
<evidence type="ECO:0000259" key="8">
    <source>
        <dbReference type="PROSITE" id="PS50198"/>
    </source>
</evidence>
<keyword evidence="11" id="KW-1185">Reference proteome</keyword>
<feature type="signal peptide" evidence="7">
    <location>
        <begin position="1"/>
        <end position="20"/>
    </location>
</feature>
<dbReference type="RefSeq" id="WP_099341329.1">
    <property type="nucleotide sequence ID" value="NZ_CP032098.1"/>
</dbReference>
<dbReference type="Gene3D" id="3.10.50.40">
    <property type="match status" value="1"/>
</dbReference>
<dbReference type="PANTHER" id="PTHR47245">
    <property type="entry name" value="PEPTIDYLPROLYL ISOMERASE"/>
    <property type="match status" value="1"/>
</dbReference>
<protein>
    <recommendedName>
        <fullName evidence="2">peptidylprolyl isomerase</fullName>
        <ecNumber evidence="2">5.2.1.8</ecNumber>
    </recommendedName>
</protein>
<evidence type="ECO:0000256" key="5">
    <source>
        <dbReference type="ARBA" id="ARBA00023235"/>
    </source>
</evidence>
<evidence type="ECO:0000313" key="12">
    <source>
        <dbReference type="Proteomes" id="UP000262712"/>
    </source>
</evidence>
<reference evidence="10 11" key="1">
    <citation type="submission" date="2017-09" db="EMBL/GenBank/DDBJ databases">
        <title>Arcobacter canalis sp. nov., a new species isolated from a water canal contaminated with urban sewage.</title>
        <authorList>
            <person name="Perez-Cataluna A."/>
            <person name="Salas-Masso N."/>
            <person name="Figueras M.J."/>
        </authorList>
    </citation>
    <scope>NUCLEOTIDE SEQUENCE [LARGE SCALE GENOMIC DNA]</scope>
    <source>
        <strain evidence="10 11">F98-3</strain>
    </source>
</reference>
<dbReference type="SUPFAM" id="SSF54534">
    <property type="entry name" value="FKBP-like"/>
    <property type="match status" value="1"/>
</dbReference>
<dbReference type="InterPro" id="IPR000297">
    <property type="entry name" value="PPIase_PpiC"/>
</dbReference>
<dbReference type="KEGG" id="amol:AMOL_1574"/>
<evidence type="ECO:0000256" key="2">
    <source>
        <dbReference type="ARBA" id="ARBA00013194"/>
    </source>
</evidence>
<keyword evidence="4 6" id="KW-0697">Rotamase</keyword>
<dbReference type="PANTHER" id="PTHR47245:SF1">
    <property type="entry name" value="FOLDASE PROTEIN PRSA"/>
    <property type="match status" value="1"/>
</dbReference>
<dbReference type="Proteomes" id="UP000262712">
    <property type="component" value="Chromosome"/>
</dbReference>
<dbReference type="AlphaFoldDB" id="A0A2G1DKG8"/>
<evidence type="ECO:0000313" key="10">
    <source>
        <dbReference type="EMBL" id="PHO18969.1"/>
    </source>
</evidence>
<evidence type="ECO:0000313" key="11">
    <source>
        <dbReference type="Proteomes" id="UP000221222"/>
    </source>
</evidence>
<comment type="catalytic activity">
    <reaction evidence="1">
        <text>[protein]-peptidylproline (omega=180) = [protein]-peptidylproline (omega=0)</text>
        <dbReference type="Rhea" id="RHEA:16237"/>
        <dbReference type="Rhea" id="RHEA-COMP:10747"/>
        <dbReference type="Rhea" id="RHEA-COMP:10748"/>
        <dbReference type="ChEBI" id="CHEBI:83833"/>
        <dbReference type="ChEBI" id="CHEBI:83834"/>
        <dbReference type="EC" id="5.2.1.8"/>
    </reaction>
</comment>
<evidence type="ECO:0000256" key="6">
    <source>
        <dbReference type="PROSITE-ProRule" id="PRU00278"/>
    </source>
</evidence>
<evidence type="ECO:0000256" key="4">
    <source>
        <dbReference type="ARBA" id="ARBA00023110"/>
    </source>
</evidence>
<dbReference type="SUPFAM" id="SSF109998">
    <property type="entry name" value="Triger factor/SurA peptide-binding domain-like"/>
    <property type="match status" value="1"/>
</dbReference>
<dbReference type="EMBL" id="NXFY01000002">
    <property type="protein sequence ID" value="PHO18969.1"/>
    <property type="molecule type" value="Genomic_DNA"/>
</dbReference>
<dbReference type="InterPro" id="IPR046357">
    <property type="entry name" value="PPIase_dom_sf"/>
</dbReference>
<name>A0A2G1DKG8_9BACT</name>
<dbReference type="Proteomes" id="UP000221222">
    <property type="component" value="Unassembled WGS sequence"/>
</dbReference>
<organism evidence="10 11">
    <name type="scientific">Malaciobacter molluscorum LMG 25693</name>
    <dbReference type="NCBI Taxonomy" id="870501"/>
    <lineage>
        <taxon>Bacteria</taxon>
        <taxon>Pseudomonadati</taxon>
        <taxon>Campylobacterota</taxon>
        <taxon>Epsilonproteobacteria</taxon>
        <taxon>Campylobacterales</taxon>
        <taxon>Arcobacteraceae</taxon>
        <taxon>Malaciobacter</taxon>
    </lineage>
</organism>
<feature type="chain" id="PRO_5044573611" description="peptidylprolyl isomerase" evidence="7">
    <location>
        <begin position="21"/>
        <end position="299"/>
    </location>
</feature>
<feature type="domain" description="PpiC" evidence="8">
    <location>
        <begin position="158"/>
        <end position="252"/>
    </location>
</feature>
<evidence type="ECO:0000313" key="9">
    <source>
        <dbReference type="EMBL" id="AXX92543.1"/>
    </source>
</evidence>